<name>A0A6M1U588_9RHOB</name>
<protein>
    <submittedName>
        <fullName evidence="2">Histidine phosphotransferase</fullName>
    </submittedName>
</protein>
<gene>
    <name evidence="2" type="ORF">G5V65_11050</name>
</gene>
<accession>A0A6M1U588</accession>
<comment type="caution">
    <text evidence="2">The sequence shown here is derived from an EMBL/GenBank/DDBJ whole genome shotgun (WGS) entry which is preliminary data.</text>
</comment>
<dbReference type="Proteomes" id="UP000474758">
    <property type="component" value="Unassembled WGS sequence"/>
</dbReference>
<dbReference type="EMBL" id="JAALFE010000009">
    <property type="protein sequence ID" value="NGQ91435.1"/>
    <property type="molecule type" value="Genomic_DNA"/>
</dbReference>
<dbReference type="Gene3D" id="1.10.287.130">
    <property type="match status" value="1"/>
</dbReference>
<dbReference type="RefSeq" id="WP_165049956.1">
    <property type="nucleotide sequence ID" value="NZ_JAALFE010000009.1"/>
</dbReference>
<evidence type="ECO:0000259" key="1">
    <source>
        <dbReference type="Pfam" id="PF10090"/>
    </source>
</evidence>
<dbReference type="InterPro" id="IPR018762">
    <property type="entry name" value="ChpT_C"/>
</dbReference>
<evidence type="ECO:0000313" key="2">
    <source>
        <dbReference type="EMBL" id="NGQ91435.1"/>
    </source>
</evidence>
<sequence>MSTTPPDLNALLGSRICHDLIGPIGAIGNGVELLLLAGSGRSDEVAMISESVRTLTARLRFFRLAFGLSRPGQALSRAEVLAILADLFPSGRISVDWVSPPDLDRGEAKAVCLLLLCAERALRAGGQIAVRGDEDGWSLVLTSPRLREDTALWSLIAPAPARATPAPGLEPAEVQFPLAARALADLGRPATIAMEPERIRISF</sequence>
<organism evidence="2 3">
    <name type="scientific">Paragemmobacter kunshanensis</name>
    <dbReference type="NCBI Taxonomy" id="2583234"/>
    <lineage>
        <taxon>Bacteria</taxon>
        <taxon>Pseudomonadati</taxon>
        <taxon>Pseudomonadota</taxon>
        <taxon>Alphaproteobacteria</taxon>
        <taxon>Rhodobacterales</taxon>
        <taxon>Paracoccaceae</taxon>
        <taxon>Paragemmobacter</taxon>
    </lineage>
</organism>
<dbReference type="AlphaFoldDB" id="A0A6M1U588"/>
<dbReference type="InterPro" id="IPR036890">
    <property type="entry name" value="HATPase_C_sf"/>
</dbReference>
<proteinExistence type="predicted"/>
<keyword evidence="3" id="KW-1185">Reference proteome</keyword>
<reference evidence="2 3" key="1">
    <citation type="submission" date="2020-02" db="EMBL/GenBank/DDBJ databases">
        <title>Rhodobacter translucens sp. nov., a novel bacterium isolated from activated sludge.</title>
        <authorList>
            <person name="Liu J."/>
        </authorList>
    </citation>
    <scope>NUCLEOTIDE SEQUENCE [LARGE SCALE GENOMIC DNA]</scope>
    <source>
        <strain evidence="2 3">HX-7-19</strain>
    </source>
</reference>
<evidence type="ECO:0000313" key="3">
    <source>
        <dbReference type="Proteomes" id="UP000474758"/>
    </source>
</evidence>
<dbReference type="Gene3D" id="3.30.565.10">
    <property type="entry name" value="Histidine kinase-like ATPase, C-terminal domain"/>
    <property type="match status" value="1"/>
</dbReference>
<keyword evidence="2" id="KW-0808">Transferase</keyword>
<dbReference type="GO" id="GO:0016740">
    <property type="term" value="F:transferase activity"/>
    <property type="evidence" value="ECO:0007669"/>
    <property type="project" value="UniProtKB-KW"/>
</dbReference>
<feature type="domain" description="Histidine phosphotransferase ChpT C-terminal" evidence="1">
    <location>
        <begin position="78"/>
        <end position="195"/>
    </location>
</feature>
<dbReference type="Pfam" id="PF10090">
    <property type="entry name" value="HPTransfase"/>
    <property type="match status" value="1"/>
</dbReference>